<dbReference type="AlphaFoldDB" id="A0A1I7WQT5"/>
<evidence type="ECO:0000313" key="1">
    <source>
        <dbReference type="Proteomes" id="UP000095283"/>
    </source>
</evidence>
<sequence>MAELYRLRKYSSILKLAGYGSKMPLFCDSPHSTTAL</sequence>
<organism evidence="1 2">
    <name type="scientific">Heterorhabditis bacteriophora</name>
    <name type="common">Entomopathogenic nematode worm</name>
    <dbReference type="NCBI Taxonomy" id="37862"/>
    <lineage>
        <taxon>Eukaryota</taxon>
        <taxon>Metazoa</taxon>
        <taxon>Ecdysozoa</taxon>
        <taxon>Nematoda</taxon>
        <taxon>Chromadorea</taxon>
        <taxon>Rhabditida</taxon>
        <taxon>Rhabditina</taxon>
        <taxon>Rhabditomorpha</taxon>
        <taxon>Strongyloidea</taxon>
        <taxon>Heterorhabditidae</taxon>
        <taxon>Heterorhabditis</taxon>
    </lineage>
</organism>
<evidence type="ECO:0000313" key="2">
    <source>
        <dbReference type="WBParaSite" id="Hba_07545"/>
    </source>
</evidence>
<reference evidence="2" key="1">
    <citation type="submission" date="2016-11" db="UniProtKB">
        <authorList>
            <consortium name="WormBaseParasite"/>
        </authorList>
    </citation>
    <scope>IDENTIFICATION</scope>
</reference>
<dbReference type="WBParaSite" id="Hba_07545">
    <property type="protein sequence ID" value="Hba_07545"/>
    <property type="gene ID" value="Hba_07545"/>
</dbReference>
<dbReference type="Proteomes" id="UP000095283">
    <property type="component" value="Unplaced"/>
</dbReference>
<proteinExistence type="predicted"/>
<accession>A0A1I7WQT5</accession>
<keyword evidence="1" id="KW-1185">Reference proteome</keyword>
<name>A0A1I7WQT5_HETBA</name>
<protein>
    <submittedName>
        <fullName evidence="2">Uncharacterized protein</fullName>
    </submittedName>
</protein>